<dbReference type="InterPro" id="IPR003661">
    <property type="entry name" value="HisK_dim/P_dom"/>
</dbReference>
<evidence type="ECO:0000256" key="8">
    <source>
        <dbReference type="ARBA" id="ARBA00022741"/>
    </source>
</evidence>
<evidence type="ECO:0000256" key="14">
    <source>
        <dbReference type="SAM" id="Phobius"/>
    </source>
</evidence>
<dbReference type="CDD" id="cd00082">
    <property type="entry name" value="HisKA"/>
    <property type="match status" value="1"/>
</dbReference>
<evidence type="ECO:0000313" key="16">
    <source>
        <dbReference type="EMBL" id="MDC4241774.1"/>
    </source>
</evidence>
<keyword evidence="12" id="KW-0902">Two-component regulatory system</keyword>
<keyword evidence="11 14" id="KW-1133">Transmembrane helix</keyword>
<evidence type="ECO:0000256" key="9">
    <source>
        <dbReference type="ARBA" id="ARBA00022777"/>
    </source>
</evidence>
<feature type="transmembrane region" description="Helical" evidence="14">
    <location>
        <begin position="339"/>
        <end position="360"/>
    </location>
</feature>
<dbReference type="RefSeq" id="WP_272470608.1">
    <property type="nucleotide sequence ID" value="NZ_JAMRYU010000019.1"/>
</dbReference>
<dbReference type="Proteomes" id="UP001141183">
    <property type="component" value="Unassembled WGS sequence"/>
</dbReference>
<feature type="transmembrane region" description="Helical" evidence="14">
    <location>
        <begin position="249"/>
        <end position="269"/>
    </location>
</feature>
<dbReference type="SUPFAM" id="SSF55874">
    <property type="entry name" value="ATPase domain of HSP90 chaperone/DNA topoisomerase II/histidine kinase"/>
    <property type="match status" value="1"/>
</dbReference>
<dbReference type="Gene3D" id="1.10.287.130">
    <property type="match status" value="1"/>
</dbReference>
<dbReference type="AlphaFoldDB" id="A0A9X3XQE1"/>
<dbReference type="Gene3D" id="3.30.565.10">
    <property type="entry name" value="Histidine kinase-like ATPase, C-terminal domain"/>
    <property type="match status" value="1"/>
</dbReference>
<feature type="domain" description="Histidine kinase" evidence="15">
    <location>
        <begin position="512"/>
        <end position="724"/>
    </location>
</feature>
<evidence type="ECO:0000313" key="17">
    <source>
        <dbReference type="Proteomes" id="UP001141183"/>
    </source>
</evidence>
<keyword evidence="9 16" id="KW-0418">Kinase</keyword>
<reference evidence="16" key="1">
    <citation type="submission" date="2022-05" db="EMBL/GenBank/DDBJ databases">
        <title>Draft genome sequence of Clostridium tertium strain CP3 isolated from Peru.</title>
        <authorList>
            <person name="Hurtado R."/>
            <person name="Lima L."/>
            <person name="Sousa T."/>
            <person name="Jaiswal A.K."/>
            <person name="Tiwari S."/>
            <person name="Maturrano L."/>
            <person name="Brenig B."/>
            <person name="Azevedo V."/>
        </authorList>
    </citation>
    <scope>NUCLEOTIDE SEQUENCE</scope>
    <source>
        <strain evidence="16">CP3</strain>
    </source>
</reference>
<dbReference type="GO" id="GO:0005886">
    <property type="term" value="C:plasma membrane"/>
    <property type="evidence" value="ECO:0007669"/>
    <property type="project" value="UniProtKB-SubCell"/>
</dbReference>
<keyword evidence="13 14" id="KW-0472">Membrane</keyword>
<dbReference type="Pfam" id="PF02518">
    <property type="entry name" value="HATPase_c"/>
    <property type="match status" value="1"/>
</dbReference>
<feature type="transmembrane region" description="Helical" evidence="14">
    <location>
        <begin position="281"/>
        <end position="302"/>
    </location>
</feature>
<dbReference type="InterPro" id="IPR003594">
    <property type="entry name" value="HATPase_dom"/>
</dbReference>
<dbReference type="InterPro" id="IPR036890">
    <property type="entry name" value="HATPase_C_sf"/>
</dbReference>
<accession>A0A9X3XQE1</accession>
<keyword evidence="7 14" id="KW-0812">Transmembrane</keyword>
<comment type="subcellular location">
    <subcellularLocation>
        <location evidence="2">Cell membrane</location>
        <topology evidence="2">Multi-pass membrane protein</topology>
    </subcellularLocation>
</comment>
<evidence type="ECO:0000256" key="6">
    <source>
        <dbReference type="ARBA" id="ARBA00022679"/>
    </source>
</evidence>
<feature type="transmembrane region" description="Helical" evidence="14">
    <location>
        <begin position="408"/>
        <end position="441"/>
    </location>
</feature>
<dbReference type="CDD" id="cd06225">
    <property type="entry name" value="HAMP"/>
    <property type="match status" value="1"/>
</dbReference>
<protein>
    <recommendedName>
        <fullName evidence="3">histidine kinase</fullName>
        <ecNumber evidence="3">2.7.13.3</ecNumber>
    </recommendedName>
</protein>
<dbReference type="InterPro" id="IPR036097">
    <property type="entry name" value="HisK_dim/P_sf"/>
</dbReference>
<dbReference type="FunFam" id="1.10.287.130:FF:000008">
    <property type="entry name" value="Two-component sensor histidine kinase"/>
    <property type="match status" value="1"/>
</dbReference>
<evidence type="ECO:0000256" key="10">
    <source>
        <dbReference type="ARBA" id="ARBA00022840"/>
    </source>
</evidence>
<dbReference type="SMART" id="SM00388">
    <property type="entry name" value="HisKA"/>
    <property type="match status" value="1"/>
</dbReference>
<dbReference type="PANTHER" id="PTHR45528">
    <property type="entry name" value="SENSOR HISTIDINE KINASE CPXA"/>
    <property type="match status" value="1"/>
</dbReference>
<proteinExistence type="predicted"/>
<dbReference type="PANTHER" id="PTHR45528:SF1">
    <property type="entry name" value="SENSOR HISTIDINE KINASE CPXA"/>
    <property type="match status" value="1"/>
</dbReference>
<dbReference type="GO" id="GO:0000155">
    <property type="term" value="F:phosphorelay sensor kinase activity"/>
    <property type="evidence" value="ECO:0007669"/>
    <property type="project" value="InterPro"/>
</dbReference>
<sequence length="724" mass="84060">MDTKLKSSKYNYFLSAIVYILVIMTSIGLVVSYPRIAKLANEKEKPSYFEDYNFQMDLYKGSFVLYKDLLEKEQNKDIPADEIFFKEYKGYSENDMTDYSFIKRNINYEIGNWNKVLKRELKNLDYYIIDKKTNTFSSNTEKKLSDLILNEDNKEVLNDLDNYYGYYIVIDYNEYGEISINKIKGASENVISTFLDFQWRNLINGDSDFVLSNPKNITIVYGVPNDLKYVDRISNYVDRSESYGYGDIILVYILIAYIAIMFISLIIPFRKSKDIIGVKRIIKIPFEISVILITLITTLVAFSPNISYWTVNNEWVKESLVRVGIPFVFTNSILIIGNIAYWFVLLITAFTSVVLIKYIFNKGLKNYIKENTIIYKIFRLIKRIWAKIYDEVTNIDLNDKSNKIIIKILAVNFIALAFMSIIWFLGVGAAIIYTVFLYFVLRKYFNDIRNKYQILLEATNKIAEGNLDVTIEEELGVFEPLKDELQKIQKGFKNAVNEEVKSQRMKTELISNVSHDLKTPLTSIITYIDLLKDENISEENRKLYLDTLDRKSQRLKNLIEDLFEVSKATSKNIQLNIVNVDIVSLMKQTQFELSDKIEESSLKFKWNFPGNKVIVPLDSQKTFRVFENLLINIVKYSMQNSRVFIDIIDGNEEVYVTLKNMSANEIDFTAEEIVERFARGDKSRNTEGSGLGLAIAKSFVELQGGTLDIEIDGDLFKVVLKFKK</sequence>
<dbReference type="InterPro" id="IPR050398">
    <property type="entry name" value="HssS/ArlS-like"/>
</dbReference>
<feature type="transmembrane region" description="Helical" evidence="14">
    <location>
        <begin position="12"/>
        <end position="33"/>
    </location>
</feature>
<organism evidence="16 17">
    <name type="scientific">Clostridium tertium</name>
    <dbReference type="NCBI Taxonomy" id="1559"/>
    <lineage>
        <taxon>Bacteria</taxon>
        <taxon>Bacillati</taxon>
        <taxon>Bacillota</taxon>
        <taxon>Clostridia</taxon>
        <taxon>Eubacteriales</taxon>
        <taxon>Clostridiaceae</taxon>
        <taxon>Clostridium</taxon>
    </lineage>
</organism>
<dbReference type="EMBL" id="JAMRYU010000019">
    <property type="protein sequence ID" value="MDC4241774.1"/>
    <property type="molecule type" value="Genomic_DNA"/>
</dbReference>
<evidence type="ECO:0000256" key="13">
    <source>
        <dbReference type="ARBA" id="ARBA00023136"/>
    </source>
</evidence>
<comment type="caution">
    <text evidence="16">The sequence shown here is derived from an EMBL/GenBank/DDBJ whole genome shotgun (WGS) entry which is preliminary data.</text>
</comment>
<evidence type="ECO:0000256" key="5">
    <source>
        <dbReference type="ARBA" id="ARBA00022553"/>
    </source>
</evidence>
<evidence type="ECO:0000256" key="3">
    <source>
        <dbReference type="ARBA" id="ARBA00012438"/>
    </source>
</evidence>
<evidence type="ECO:0000256" key="12">
    <source>
        <dbReference type="ARBA" id="ARBA00023012"/>
    </source>
</evidence>
<dbReference type="GO" id="GO:0005524">
    <property type="term" value="F:ATP binding"/>
    <property type="evidence" value="ECO:0007669"/>
    <property type="project" value="UniProtKB-KW"/>
</dbReference>
<keyword evidence="5" id="KW-0597">Phosphoprotein</keyword>
<evidence type="ECO:0000256" key="7">
    <source>
        <dbReference type="ARBA" id="ARBA00022692"/>
    </source>
</evidence>
<gene>
    <name evidence="16" type="ORF">NE398_16685</name>
</gene>
<keyword evidence="8" id="KW-0547">Nucleotide-binding</keyword>
<evidence type="ECO:0000256" key="2">
    <source>
        <dbReference type="ARBA" id="ARBA00004651"/>
    </source>
</evidence>
<keyword evidence="17" id="KW-1185">Reference proteome</keyword>
<evidence type="ECO:0000256" key="4">
    <source>
        <dbReference type="ARBA" id="ARBA00022475"/>
    </source>
</evidence>
<evidence type="ECO:0000256" key="11">
    <source>
        <dbReference type="ARBA" id="ARBA00022989"/>
    </source>
</evidence>
<name>A0A9X3XQE1_9CLOT</name>
<keyword evidence="10" id="KW-0067">ATP-binding</keyword>
<dbReference type="SUPFAM" id="SSF47384">
    <property type="entry name" value="Homodimeric domain of signal transducing histidine kinase"/>
    <property type="match status" value="1"/>
</dbReference>
<keyword evidence="6" id="KW-0808">Transferase</keyword>
<dbReference type="EC" id="2.7.13.3" evidence="3"/>
<dbReference type="InterPro" id="IPR005467">
    <property type="entry name" value="His_kinase_dom"/>
</dbReference>
<dbReference type="PROSITE" id="PS50109">
    <property type="entry name" value="HIS_KIN"/>
    <property type="match status" value="1"/>
</dbReference>
<evidence type="ECO:0000256" key="1">
    <source>
        <dbReference type="ARBA" id="ARBA00000085"/>
    </source>
</evidence>
<dbReference type="SMART" id="SM00387">
    <property type="entry name" value="HATPase_c"/>
    <property type="match status" value="1"/>
</dbReference>
<dbReference type="Pfam" id="PF00512">
    <property type="entry name" value="HisKA"/>
    <property type="match status" value="1"/>
</dbReference>
<comment type="catalytic activity">
    <reaction evidence="1">
        <text>ATP + protein L-histidine = ADP + protein N-phospho-L-histidine.</text>
        <dbReference type="EC" id="2.7.13.3"/>
    </reaction>
</comment>
<evidence type="ECO:0000259" key="15">
    <source>
        <dbReference type="PROSITE" id="PS50109"/>
    </source>
</evidence>
<keyword evidence="4" id="KW-1003">Cell membrane</keyword>